<dbReference type="PANTHER" id="PTHR12887">
    <property type="entry name" value="NANOS PROTEIN"/>
    <property type="match status" value="1"/>
</dbReference>
<feature type="domain" description="Nanos-type" evidence="9">
    <location>
        <begin position="123"/>
        <end position="161"/>
    </location>
</feature>
<evidence type="ECO:0000313" key="12">
    <source>
        <dbReference type="Proteomes" id="UP000663842"/>
    </source>
</evidence>
<gene>
    <name evidence="11" type="ORF">UXM345_LOCUS18950</name>
    <name evidence="10" type="ORF">XDN619_LOCUS6812</name>
</gene>
<evidence type="ECO:0000256" key="1">
    <source>
        <dbReference type="ARBA" id="ARBA00004496"/>
    </source>
</evidence>
<keyword evidence="6" id="KW-0810">Translation regulation</keyword>
<keyword evidence="3" id="KW-0479">Metal-binding</keyword>
<feature type="region of interest" description="Disordered" evidence="8">
    <location>
        <begin position="72"/>
        <end position="101"/>
    </location>
</feature>
<evidence type="ECO:0000256" key="2">
    <source>
        <dbReference type="ARBA" id="ARBA00022490"/>
    </source>
</evidence>
<dbReference type="InterPro" id="IPR024161">
    <property type="entry name" value="Znf_nanos-typ"/>
</dbReference>
<dbReference type="Gene3D" id="4.10.60.30">
    <property type="entry name" value="Nanos, RNA-binding domain"/>
    <property type="match status" value="1"/>
</dbReference>
<keyword evidence="7" id="KW-0694">RNA-binding</keyword>
<dbReference type="GO" id="GO:0005737">
    <property type="term" value="C:cytoplasm"/>
    <property type="evidence" value="ECO:0007669"/>
    <property type="project" value="UniProtKB-SubCell"/>
</dbReference>
<dbReference type="Proteomes" id="UP000663887">
    <property type="component" value="Unassembled WGS sequence"/>
</dbReference>
<comment type="caution">
    <text evidence="11">The sequence shown here is derived from an EMBL/GenBank/DDBJ whole genome shotgun (WGS) entry which is preliminary data.</text>
</comment>
<feature type="compositionally biased region" description="Low complexity" evidence="8">
    <location>
        <begin position="72"/>
        <end position="90"/>
    </location>
</feature>
<dbReference type="EMBL" id="CAJOBF010002630">
    <property type="protein sequence ID" value="CAF4046688.1"/>
    <property type="molecule type" value="Genomic_DNA"/>
</dbReference>
<comment type="subcellular location">
    <subcellularLocation>
        <location evidence="1">Cytoplasm</location>
    </subcellularLocation>
</comment>
<dbReference type="GO" id="GO:0008270">
    <property type="term" value="F:zinc ion binding"/>
    <property type="evidence" value="ECO:0007669"/>
    <property type="project" value="UniProtKB-KW"/>
</dbReference>
<keyword evidence="4" id="KW-0863">Zinc-finger</keyword>
<sequence length="211" mass="24551">MYHYYSGASNKTLTKTISPLMMENTNTYSRETAFDPLNYAFDAETMIEPFTYFQDGPGESRRKPIIFPSISSSSSFSNSLWSPTSSISPSDENPPNHYHQYNNMLHSKHQQPPQQSQYPKTICRHCKSHNMPECLYTSHSMYDESGEIFCPVLKKCHCTNCIRVINSTERHDDDSDDDNNLRYHSNDNEFGHLYEVSQRQNSYRLNNNNNF</sequence>
<evidence type="ECO:0000313" key="10">
    <source>
        <dbReference type="EMBL" id="CAF2041627.1"/>
    </source>
</evidence>
<evidence type="ECO:0000256" key="3">
    <source>
        <dbReference type="ARBA" id="ARBA00022723"/>
    </source>
</evidence>
<accession>A0A819RIM7</accession>
<dbReference type="EMBL" id="CAJNRG010001935">
    <property type="protein sequence ID" value="CAF2041627.1"/>
    <property type="molecule type" value="Genomic_DNA"/>
</dbReference>
<keyword evidence="2" id="KW-0963">Cytoplasm</keyword>
<dbReference type="GO" id="GO:0006417">
    <property type="term" value="P:regulation of translation"/>
    <property type="evidence" value="ECO:0007669"/>
    <property type="project" value="UniProtKB-KW"/>
</dbReference>
<evidence type="ECO:0000256" key="4">
    <source>
        <dbReference type="ARBA" id="ARBA00022771"/>
    </source>
</evidence>
<reference evidence="11" key="1">
    <citation type="submission" date="2021-02" db="EMBL/GenBank/DDBJ databases">
        <authorList>
            <person name="Nowell W R."/>
        </authorList>
    </citation>
    <scope>NUCLEOTIDE SEQUENCE</scope>
</reference>
<evidence type="ECO:0000256" key="7">
    <source>
        <dbReference type="ARBA" id="ARBA00022884"/>
    </source>
</evidence>
<evidence type="ECO:0000256" key="6">
    <source>
        <dbReference type="ARBA" id="ARBA00022845"/>
    </source>
</evidence>
<dbReference type="InterPro" id="IPR008705">
    <property type="entry name" value="Nanos/Xcar2"/>
</dbReference>
<protein>
    <recommendedName>
        <fullName evidence="9">Nanos-type domain-containing protein</fullName>
    </recommendedName>
</protein>
<dbReference type="Pfam" id="PF05741">
    <property type="entry name" value="zf-nanos"/>
    <property type="match status" value="1"/>
</dbReference>
<keyword evidence="5" id="KW-0862">Zinc</keyword>
<evidence type="ECO:0000256" key="5">
    <source>
        <dbReference type="ARBA" id="ARBA00022833"/>
    </source>
</evidence>
<evidence type="ECO:0000259" key="9">
    <source>
        <dbReference type="Pfam" id="PF05741"/>
    </source>
</evidence>
<dbReference type="GO" id="GO:0003723">
    <property type="term" value="F:RNA binding"/>
    <property type="evidence" value="ECO:0007669"/>
    <property type="project" value="UniProtKB-KW"/>
</dbReference>
<dbReference type="Proteomes" id="UP000663842">
    <property type="component" value="Unassembled WGS sequence"/>
</dbReference>
<name>A0A819RIM7_9BILA</name>
<evidence type="ECO:0000313" key="11">
    <source>
        <dbReference type="EMBL" id="CAF4046688.1"/>
    </source>
</evidence>
<dbReference type="AlphaFoldDB" id="A0A819RIM7"/>
<evidence type="ECO:0000256" key="8">
    <source>
        <dbReference type="SAM" id="MobiDB-lite"/>
    </source>
</evidence>
<proteinExistence type="predicted"/>
<dbReference type="InterPro" id="IPR038129">
    <property type="entry name" value="Nanos_sf"/>
</dbReference>
<organism evidence="11 12">
    <name type="scientific">Rotaria magnacalcarata</name>
    <dbReference type="NCBI Taxonomy" id="392030"/>
    <lineage>
        <taxon>Eukaryota</taxon>
        <taxon>Metazoa</taxon>
        <taxon>Spiralia</taxon>
        <taxon>Gnathifera</taxon>
        <taxon>Rotifera</taxon>
        <taxon>Eurotatoria</taxon>
        <taxon>Bdelloidea</taxon>
        <taxon>Philodinida</taxon>
        <taxon>Philodinidae</taxon>
        <taxon>Rotaria</taxon>
    </lineage>
</organism>